<dbReference type="eggNOG" id="COG1116">
    <property type="taxonomic scope" value="Bacteria"/>
</dbReference>
<evidence type="ECO:0000313" key="5">
    <source>
        <dbReference type="EMBL" id="KRK79712.1"/>
    </source>
</evidence>
<proteinExistence type="predicted"/>
<keyword evidence="2" id="KW-0547">Nucleotide-binding</keyword>
<dbReference type="InterPro" id="IPR027417">
    <property type="entry name" value="P-loop_NTPase"/>
</dbReference>
<evidence type="ECO:0000313" key="6">
    <source>
        <dbReference type="Proteomes" id="UP000051248"/>
    </source>
</evidence>
<keyword evidence="3" id="KW-0067">ATP-binding</keyword>
<dbReference type="Proteomes" id="UP000051248">
    <property type="component" value="Unassembled WGS sequence"/>
</dbReference>
<feature type="domain" description="ABC transporter" evidence="4">
    <location>
        <begin position="4"/>
        <end position="231"/>
    </location>
</feature>
<dbReference type="SMART" id="SM00382">
    <property type="entry name" value="AAA"/>
    <property type="match status" value="1"/>
</dbReference>
<dbReference type="InterPro" id="IPR003593">
    <property type="entry name" value="AAA+_ATPase"/>
</dbReference>
<dbReference type="PANTHER" id="PTHR42788">
    <property type="entry name" value="TAURINE IMPORT ATP-BINDING PROTEIN-RELATED"/>
    <property type="match status" value="1"/>
</dbReference>
<dbReference type="PROSITE" id="PS50893">
    <property type="entry name" value="ABC_TRANSPORTER_2"/>
    <property type="match status" value="1"/>
</dbReference>
<dbReference type="OrthoDB" id="9802264at2"/>
<evidence type="ECO:0000256" key="1">
    <source>
        <dbReference type="ARBA" id="ARBA00022448"/>
    </source>
</evidence>
<keyword evidence="1" id="KW-0813">Transport</keyword>
<dbReference type="RefSeq" id="WP_025023821.1">
    <property type="nucleotide sequence ID" value="NZ_AZDZ01000011.1"/>
</dbReference>
<dbReference type="PROSITE" id="PS00211">
    <property type="entry name" value="ABC_TRANSPORTER_1"/>
    <property type="match status" value="1"/>
</dbReference>
<gene>
    <name evidence="5" type="ORF">FD03_GL000413</name>
</gene>
<dbReference type="PATRIC" id="fig|1423775.4.peg.422"/>
<protein>
    <submittedName>
        <fullName evidence="5">Peptide ABC transporter ATPase</fullName>
    </submittedName>
</protein>
<dbReference type="GO" id="GO:0005524">
    <property type="term" value="F:ATP binding"/>
    <property type="evidence" value="ECO:0007669"/>
    <property type="project" value="UniProtKB-KW"/>
</dbReference>
<dbReference type="Gene3D" id="3.40.50.300">
    <property type="entry name" value="P-loop containing nucleotide triphosphate hydrolases"/>
    <property type="match status" value="1"/>
</dbReference>
<dbReference type="SUPFAM" id="SSF52540">
    <property type="entry name" value="P-loop containing nucleoside triphosphate hydrolases"/>
    <property type="match status" value="1"/>
</dbReference>
<keyword evidence="6" id="KW-1185">Reference proteome</keyword>
<organism evidence="5 6">
    <name type="scientific">Companilactobacillus nodensis DSM 19682 = JCM 14932 = NBRC 107160</name>
    <dbReference type="NCBI Taxonomy" id="1423775"/>
    <lineage>
        <taxon>Bacteria</taxon>
        <taxon>Bacillati</taxon>
        <taxon>Bacillota</taxon>
        <taxon>Bacilli</taxon>
        <taxon>Lactobacillales</taxon>
        <taxon>Lactobacillaceae</taxon>
        <taxon>Companilactobacillus</taxon>
    </lineage>
</organism>
<dbReference type="PANTHER" id="PTHR42788:SF2">
    <property type="entry name" value="ABC TRANSPORTER ATP-BINDING PROTEIN"/>
    <property type="match status" value="1"/>
</dbReference>
<evidence type="ECO:0000256" key="3">
    <source>
        <dbReference type="ARBA" id="ARBA00022840"/>
    </source>
</evidence>
<dbReference type="GO" id="GO:0016887">
    <property type="term" value="F:ATP hydrolysis activity"/>
    <property type="evidence" value="ECO:0007669"/>
    <property type="project" value="InterPro"/>
</dbReference>
<dbReference type="STRING" id="1423775.FD03_GL000413"/>
<dbReference type="InterPro" id="IPR003439">
    <property type="entry name" value="ABC_transporter-like_ATP-bd"/>
</dbReference>
<dbReference type="InterPro" id="IPR017871">
    <property type="entry name" value="ABC_transporter-like_CS"/>
</dbReference>
<name>A0A0R1K8A9_9LACO</name>
<reference evidence="5 6" key="1">
    <citation type="journal article" date="2015" name="Genome Announc.">
        <title>Expanding the biotechnology potential of lactobacilli through comparative genomics of 213 strains and associated genera.</title>
        <authorList>
            <person name="Sun Z."/>
            <person name="Harris H.M."/>
            <person name="McCann A."/>
            <person name="Guo C."/>
            <person name="Argimon S."/>
            <person name="Zhang W."/>
            <person name="Yang X."/>
            <person name="Jeffery I.B."/>
            <person name="Cooney J.C."/>
            <person name="Kagawa T.F."/>
            <person name="Liu W."/>
            <person name="Song Y."/>
            <person name="Salvetti E."/>
            <person name="Wrobel A."/>
            <person name="Rasinkangas P."/>
            <person name="Parkhill J."/>
            <person name="Rea M.C."/>
            <person name="O'Sullivan O."/>
            <person name="Ritari J."/>
            <person name="Douillard F.P."/>
            <person name="Paul Ross R."/>
            <person name="Yang R."/>
            <person name="Briner A.E."/>
            <person name="Felis G.E."/>
            <person name="de Vos W.M."/>
            <person name="Barrangou R."/>
            <person name="Klaenhammer T.R."/>
            <person name="Caufield P.W."/>
            <person name="Cui Y."/>
            <person name="Zhang H."/>
            <person name="O'Toole P.W."/>
        </authorList>
    </citation>
    <scope>NUCLEOTIDE SEQUENCE [LARGE SCALE GENOMIC DNA]</scope>
    <source>
        <strain evidence="5 6">DSM 19682</strain>
    </source>
</reference>
<accession>A0A0R1K8A9</accession>
<dbReference type="AlphaFoldDB" id="A0A0R1K8A9"/>
<dbReference type="InterPro" id="IPR050166">
    <property type="entry name" value="ABC_transporter_ATP-bind"/>
</dbReference>
<dbReference type="EMBL" id="AZDZ01000011">
    <property type="protein sequence ID" value="KRK79712.1"/>
    <property type="molecule type" value="Genomic_DNA"/>
</dbReference>
<evidence type="ECO:0000259" key="4">
    <source>
        <dbReference type="PROSITE" id="PS50893"/>
    </source>
</evidence>
<sequence>MPKLVVEHISKSFEYKKILNDLSFYVDEHEIVSIVGPSGVGKSTLFNIIAGLLDPIQGEVYLDGESILNRPGNVSYMLQKDLLLPYKTVEQNVALPLLLKGCKKKQALIQAGELLKDFGFEMVRKSYPDELSGGMRQRIALLRTYLFSANLILLDEPFSALDTFTKSEIQSWYLKIHRNLGLTTLFITHDIDEAIKLSDRVYVLKGSQVDSFDSIEIDNESKKVDNFLLSAAFLDYKKQIINSLEK</sequence>
<dbReference type="Pfam" id="PF00005">
    <property type="entry name" value="ABC_tran"/>
    <property type="match status" value="1"/>
</dbReference>
<evidence type="ECO:0000256" key="2">
    <source>
        <dbReference type="ARBA" id="ARBA00022741"/>
    </source>
</evidence>
<comment type="caution">
    <text evidence="5">The sequence shown here is derived from an EMBL/GenBank/DDBJ whole genome shotgun (WGS) entry which is preliminary data.</text>
</comment>